<feature type="domain" description="Rab-GAP TBC" evidence="3">
    <location>
        <begin position="107"/>
        <end position="348"/>
    </location>
</feature>
<dbReference type="PANTHER" id="PTHR22957">
    <property type="entry name" value="TBC1 DOMAIN FAMILY MEMBER GTPASE-ACTIVATING PROTEIN"/>
    <property type="match status" value="1"/>
</dbReference>
<proteinExistence type="predicted"/>
<accession>A0ABP0L714</accession>
<dbReference type="PANTHER" id="PTHR22957:SF661">
    <property type="entry name" value="GH16847P"/>
    <property type="match status" value="1"/>
</dbReference>
<dbReference type="InterPro" id="IPR035969">
    <property type="entry name" value="Rab-GAP_TBC_sf"/>
</dbReference>
<evidence type="ECO:0000259" key="3">
    <source>
        <dbReference type="PROSITE" id="PS50086"/>
    </source>
</evidence>
<dbReference type="PROSITE" id="PS50086">
    <property type="entry name" value="TBC_RABGAP"/>
    <property type="match status" value="1"/>
</dbReference>
<dbReference type="InterPro" id="IPR000195">
    <property type="entry name" value="Rab-GAP-TBC_dom"/>
</dbReference>
<evidence type="ECO:0000313" key="5">
    <source>
        <dbReference type="Proteomes" id="UP001642484"/>
    </source>
</evidence>
<keyword evidence="5" id="KW-1185">Reference proteome</keyword>
<dbReference type="SUPFAM" id="SSF47923">
    <property type="entry name" value="Ypt/Rab-GAP domain of gyp1p"/>
    <property type="match status" value="1"/>
</dbReference>
<evidence type="ECO:0000256" key="1">
    <source>
        <dbReference type="SAM" id="Coils"/>
    </source>
</evidence>
<evidence type="ECO:0000313" key="4">
    <source>
        <dbReference type="EMBL" id="CAK9033984.1"/>
    </source>
</evidence>
<comment type="caution">
    <text evidence="4">The sequence shown here is derived from an EMBL/GenBank/DDBJ whole genome shotgun (WGS) entry which is preliminary data.</text>
</comment>
<feature type="compositionally biased region" description="Low complexity" evidence="2">
    <location>
        <begin position="48"/>
        <end position="61"/>
    </location>
</feature>
<dbReference type="EMBL" id="CAXAMN010011112">
    <property type="protein sequence ID" value="CAK9033984.1"/>
    <property type="molecule type" value="Genomic_DNA"/>
</dbReference>
<protein>
    <recommendedName>
        <fullName evidence="3">Rab-GAP TBC domain-containing protein</fullName>
    </recommendedName>
</protein>
<organism evidence="4 5">
    <name type="scientific">Durusdinium trenchii</name>
    <dbReference type="NCBI Taxonomy" id="1381693"/>
    <lineage>
        <taxon>Eukaryota</taxon>
        <taxon>Sar</taxon>
        <taxon>Alveolata</taxon>
        <taxon>Dinophyceae</taxon>
        <taxon>Suessiales</taxon>
        <taxon>Symbiodiniaceae</taxon>
        <taxon>Durusdinium</taxon>
    </lineage>
</organism>
<name>A0ABP0L714_9DINO</name>
<feature type="region of interest" description="Disordered" evidence="2">
    <location>
        <begin position="32"/>
        <end position="70"/>
    </location>
</feature>
<reference evidence="4 5" key="1">
    <citation type="submission" date="2024-02" db="EMBL/GenBank/DDBJ databases">
        <authorList>
            <person name="Chen Y."/>
            <person name="Shah S."/>
            <person name="Dougan E. K."/>
            <person name="Thang M."/>
            <person name="Chan C."/>
        </authorList>
    </citation>
    <scope>NUCLEOTIDE SEQUENCE [LARGE SCALE GENOMIC DNA]</scope>
</reference>
<keyword evidence="1" id="KW-0175">Coiled coil</keyword>
<dbReference type="Pfam" id="PF00566">
    <property type="entry name" value="RabGAP-TBC"/>
    <property type="match status" value="1"/>
</dbReference>
<gene>
    <name evidence="4" type="ORF">CCMP2556_LOCUS19291</name>
</gene>
<dbReference type="Proteomes" id="UP001642484">
    <property type="component" value="Unassembled WGS sequence"/>
</dbReference>
<dbReference type="Gene3D" id="1.10.8.270">
    <property type="entry name" value="putative rabgap domain of human tbc1 domain family member 14 like domains"/>
    <property type="match status" value="1"/>
</dbReference>
<feature type="coiled-coil region" evidence="1">
    <location>
        <begin position="410"/>
        <end position="437"/>
    </location>
</feature>
<evidence type="ECO:0000256" key="2">
    <source>
        <dbReference type="SAM" id="MobiDB-lite"/>
    </source>
</evidence>
<sequence length="476" mass="52271">MYNISQQFEEFARTGACPSTFRLKLFLDSHQPQMGGLPTRGRPPVSPPAGTAGTAGSASTQRSRRQRFRQWRRRVKRRLKGCFGLSGRAPEIHPAVVPIIERKRTAPNSRSYRALVAEAEAGGVPAAVVHQIQLDVARTFPAIPEPSGNWGWSEEAADRESCLARVLMAFECRALDSLGPRPQKSLPMLLKIRRSWCGPGDGDACVRTPLMRHSVGGEARLWAEEVSASNSDPVPTYVQGCSMMAAMCLGFTAGREEEGFWIFTYLMEDVLGPEFFSRRPAMMGYHGDKAALAQLVASTMPELAERLGTAGLAECVSALAARCLLSGFVGFLSGEPLVAFWEELLANHWPDYPRLPLLLWFTGLVQHAERQLQQAPSDELVPIFFRTVQSASRELPRGWRPVLPLSQPRALELRQVSQEAQEKYRQLQEELNFKEMHAKQVSASLDRSAAQLADALKLASSASASASAASAASAAR</sequence>